<dbReference type="GO" id="GO:0000166">
    <property type="term" value="F:nucleotide binding"/>
    <property type="evidence" value="ECO:0007669"/>
    <property type="project" value="InterPro"/>
</dbReference>
<dbReference type="Pfam" id="PF01408">
    <property type="entry name" value="GFO_IDH_MocA"/>
    <property type="match status" value="1"/>
</dbReference>
<dbReference type="Proteomes" id="UP000076798">
    <property type="component" value="Unassembled WGS sequence"/>
</dbReference>
<dbReference type="EMBL" id="KV428086">
    <property type="protein sequence ID" value="KZT37299.1"/>
    <property type="molecule type" value="Genomic_DNA"/>
</dbReference>
<dbReference type="PANTHER" id="PTHR43249">
    <property type="entry name" value="UDP-N-ACETYL-2-AMINO-2-DEOXY-D-GLUCURONATE OXIDASE"/>
    <property type="match status" value="1"/>
</dbReference>
<dbReference type="AlphaFoldDB" id="A0A166CC75"/>
<feature type="domain" description="Gfo/Idh/MocA-like oxidoreductase N-terminal" evidence="1">
    <location>
        <begin position="31"/>
        <end position="181"/>
    </location>
</feature>
<dbReference type="Pfam" id="PF08635">
    <property type="entry name" value="ox_reductase_C"/>
    <property type="match status" value="1"/>
</dbReference>
<dbReference type="Gene3D" id="3.30.360.10">
    <property type="entry name" value="Dihydrodipicolinate Reductase, domain 2"/>
    <property type="match status" value="1"/>
</dbReference>
<organism evidence="3 4">
    <name type="scientific">Sistotremastrum suecicum HHB10207 ss-3</name>
    <dbReference type="NCBI Taxonomy" id="1314776"/>
    <lineage>
        <taxon>Eukaryota</taxon>
        <taxon>Fungi</taxon>
        <taxon>Dikarya</taxon>
        <taxon>Basidiomycota</taxon>
        <taxon>Agaricomycotina</taxon>
        <taxon>Agaricomycetes</taxon>
        <taxon>Sistotremastrales</taxon>
        <taxon>Sistotremastraceae</taxon>
        <taxon>Sistotremastrum</taxon>
    </lineage>
</organism>
<proteinExistence type="predicted"/>
<feature type="domain" description="Oxidoreductase putative C-terminal" evidence="2">
    <location>
        <begin position="184"/>
        <end position="325"/>
    </location>
</feature>
<sequence>MGSRPPTYAIQARSVHDVSQISSDETSGGDFNVLFIGAGNVVFGTTEGPWNHSLRFEKKLGDRLKVVAVVDPDITRAKKAIDAKSNTPAKASYEQTKVFRTVEEFATAIHSKDTPRIILVGVPPAFRGSTLPGHNLEQQVLKHLPGIPMFVEKPVATGPVNRTLVVSQEIGKAGTLCGVGYMLRYLQAVQKMKRIIKEHDLRVMATITRYAAAYESISVDHWWDKSRSCGPIIEQATHVADLSRYFAGEVDLKTIRAQTLDWDEEPGFLSEIPIDESKIKEDNRIPRVTASTWKYQSGAVGSLIHLAVLQGTDYSCEFEVYADGYLFKLVNPYVKPTLYIRRPGNDIEEVYTFADDDPFYTEVSNFVDVIESGDKRKESNIFSTYADACKTYEFTWAIREAGERSRAKRKARALWESELGKSSR</sequence>
<dbReference type="Gene3D" id="3.40.50.720">
    <property type="entry name" value="NAD(P)-binding Rossmann-like Domain"/>
    <property type="match status" value="1"/>
</dbReference>
<dbReference type="SUPFAM" id="SSF51735">
    <property type="entry name" value="NAD(P)-binding Rossmann-fold domains"/>
    <property type="match status" value="1"/>
</dbReference>
<dbReference type="PANTHER" id="PTHR43249:SF1">
    <property type="entry name" value="D-GLUCOSIDE 3-DEHYDROGENASE"/>
    <property type="match status" value="1"/>
</dbReference>
<evidence type="ECO:0000313" key="4">
    <source>
        <dbReference type="Proteomes" id="UP000076798"/>
    </source>
</evidence>
<accession>A0A166CC75</accession>
<name>A0A166CC75_9AGAM</name>
<dbReference type="InterPro" id="IPR036291">
    <property type="entry name" value="NAD(P)-bd_dom_sf"/>
</dbReference>
<dbReference type="InterPro" id="IPR000683">
    <property type="entry name" value="Gfo/Idh/MocA-like_OxRdtase_N"/>
</dbReference>
<keyword evidence="4" id="KW-1185">Reference proteome</keyword>
<evidence type="ECO:0000259" key="1">
    <source>
        <dbReference type="Pfam" id="PF01408"/>
    </source>
</evidence>
<evidence type="ECO:0000259" key="2">
    <source>
        <dbReference type="Pfam" id="PF08635"/>
    </source>
</evidence>
<reference evidence="3 4" key="1">
    <citation type="journal article" date="2016" name="Mol. Biol. Evol.">
        <title>Comparative Genomics of Early-Diverging Mushroom-Forming Fungi Provides Insights into the Origins of Lignocellulose Decay Capabilities.</title>
        <authorList>
            <person name="Nagy L.G."/>
            <person name="Riley R."/>
            <person name="Tritt A."/>
            <person name="Adam C."/>
            <person name="Daum C."/>
            <person name="Floudas D."/>
            <person name="Sun H."/>
            <person name="Yadav J.S."/>
            <person name="Pangilinan J."/>
            <person name="Larsson K.H."/>
            <person name="Matsuura K."/>
            <person name="Barry K."/>
            <person name="Labutti K."/>
            <person name="Kuo R."/>
            <person name="Ohm R.A."/>
            <person name="Bhattacharya S.S."/>
            <person name="Shirouzu T."/>
            <person name="Yoshinaga Y."/>
            <person name="Martin F.M."/>
            <person name="Grigoriev I.V."/>
            <person name="Hibbett D.S."/>
        </authorList>
    </citation>
    <scope>NUCLEOTIDE SEQUENCE [LARGE SCALE GENOMIC DNA]</scope>
    <source>
        <strain evidence="3 4">HHB10207 ss-3</strain>
    </source>
</reference>
<evidence type="ECO:0000313" key="3">
    <source>
        <dbReference type="EMBL" id="KZT37299.1"/>
    </source>
</evidence>
<dbReference type="InterPro" id="IPR013944">
    <property type="entry name" value="OxRdtase_put_C"/>
</dbReference>
<dbReference type="SUPFAM" id="SSF55347">
    <property type="entry name" value="Glyceraldehyde-3-phosphate dehydrogenase-like, C-terminal domain"/>
    <property type="match status" value="1"/>
</dbReference>
<dbReference type="STRING" id="1314776.A0A166CC75"/>
<protein>
    <recommendedName>
        <fullName evidence="5">NAD(P)-binding protein</fullName>
    </recommendedName>
</protein>
<dbReference type="InterPro" id="IPR052515">
    <property type="entry name" value="Gfo/Idh/MocA_Oxidoreductase"/>
</dbReference>
<evidence type="ECO:0008006" key="5">
    <source>
        <dbReference type="Google" id="ProtNLM"/>
    </source>
</evidence>
<gene>
    <name evidence="3" type="ORF">SISSUDRAFT_987874</name>
</gene>
<dbReference type="OrthoDB" id="10250282at2759"/>